<proteinExistence type="predicted"/>
<gene>
    <name evidence="2" type="ORF">Vretimale_13923</name>
</gene>
<evidence type="ECO:0000313" key="2">
    <source>
        <dbReference type="EMBL" id="GIM10175.1"/>
    </source>
</evidence>
<dbReference type="EMBL" id="BNCQ01000033">
    <property type="protein sequence ID" value="GIM10175.1"/>
    <property type="molecule type" value="Genomic_DNA"/>
</dbReference>
<feature type="non-terminal residue" evidence="2">
    <location>
        <position position="219"/>
    </location>
</feature>
<name>A0A8J4GNH8_9CHLO</name>
<feature type="region of interest" description="Disordered" evidence="1">
    <location>
        <begin position="89"/>
        <end position="219"/>
    </location>
</feature>
<dbReference type="AlphaFoldDB" id="A0A8J4GNH8"/>
<accession>A0A8J4GNH8</accession>
<evidence type="ECO:0000256" key="1">
    <source>
        <dbReference type="SAM" id="MobiDB-lite"/>
    </source>
</evidence>
<feature type="compositionally biased region" description="Gly residues" evidence="1">
    <location>
        <begin position="120"/>
        <end position="141"/>
    </location>
</feature>
<comment type="caution">
    <text evidence="2">The sequence shown here is derived from an EMBL/GenBank/DDBJ whole genome shotgun (WGS) entry which is preliminary data.</text>
</comment>
<reference evidence="2" key="1">
    <citation type="journal article" date="2021" name="Proc. Natl. Acad. Sci. U.S.A.">
        <title>Three genomes in the algal genus Volvox reveal the fate of a haploid sex-determining region after a transition to homothallism.</title>
        <authorList>
            <person name="Yamamoto K."/>
            <person name="Hamaji T."/>
            <person name="Kawai-Toyooka H."/>
            <person name="Matsuzaki R."/>
            <person name="Takahashi F."/>
            <person name="Nishimura Y."/>
            <person name="Kawachi M."/>
            <person name="Noguchi H."/>
            <person name="Minakuchi Y."/>
            <person name="Umen J.G."/>
            <person name="Toyoda A."/>
            <person name="Nozaki H."/>
        </authorList>
    </citation>
    <scope>NUCLEOTIDE SEQUENCE</scope>
    <source>
        <strain evidence="2">NIES-3785</strain>
    </source>
</reference>
<evidence type="ECO:0000313" key="3">
    <source>
        <dbReference type="Proteomes" id="UP000722791"/>
    </source>
</evidence>
<organism evidence="2 3">
    <name type="scientific">Volvox reticuliferus</name>
    <dbReference type="NCBI Taxonomy" id="1737510"/>
    <lineage>
        <taxon>Eukaryota</taxon>
        <taxon>Viridiplantae</taxon>
        <taxon>Chlorophyta</taxon>
        <taxon>core chlorophytes</taxon>
        <taxon>Chlorophyceae</taxon>
        <taxon>CS clade</taxon>
        <taxon>Chlamydomonadales</taxon>
        <taxon>Volvocaceae</taxon>
        <taxon>Volvox</taxon>
    </lineage>
</organism>
<feature type="compositionally biased region" description="Pro residues" evidence="1">
    <location>
        <begin position="201"/>
        <end position="213"/>
    </location>
</feature>
<sequence>MVTAPVHSLDHSIPNGARPVSSYAAAVAAADWSTAGSSGGGSAAVLPPPIPGYLASGSSACRGHSKDEALYGSSDLGVPLMGPIGGLTPDDPVRHAAVRPRGGVDGGGRRGRQSMLYEPGGNGGEGSGASGMAAGGAGWERGSGDVRHRGGLSGAVAASRIFGSEDQPSQVPHDCGGGTPREAPLPTLPGWVGEIHSGQHRPPPSLPRLPPAELPEAHE</sequence>
<protein>
    <submittedName>
        <fullName evidence="2">Uncharacterized protein</fullName>
    </submittedName>
</protein>
<dbReference type="Proteomes" id="UP000722791">
    <property type="component" value="Unassembled WGS sequence"/>
</dbReference>